<evidence type="ECO:0000259" key="3">
    <source>
        <dbReference type="PROSITE" id="PS50994"/>
    </source>
</evidence>
<dbReference type="Proteomes" id="UP001151760">
    <property type="component" value="Unassembled WGS sequence"/>
</dbReference>
<comment type="caution">
    <text evidence="4">The sequence shown here is derived from an EMBL/GenBank/DDBJ whole genome shotgun (WGS) entry which is preliminary data.</text>
</comment>
<dbReference type="Gene3D" id="2.40.50.40">
    <property type="match status" value="1"/>
</dbReference>
<protein>
    <submittedName>
        <fullName evidence="4">Retrotransposon gag domain, aspartic peptidase domain protein</fullName>
    </submittedName>
</protein>
<evidence type="ECO:0000256" key="1">
    <source>
        <dbReference type="SAM" id="MobiDB-lite"/>
    </source>
</evidence>
<dbReference type="Pfam" id="PF13975">
    <property type="entry name" value="gag-asp_proteas"/>
    <property type="match status" value="1"/>
</dbReference>
<dbReference type="PROSITE" id="PS50994">
    <property type="entry name" value="INTEGRASE"/>
    <property type="match status" value="1"/>
</dbReference>
<dbReference type="CDD" id="cd09274">
    <property type="entry name" value="RNase_HI_RT_Ty3"/>
    <property type="match status" value="1"/>
</dbReference>
<dbReference type="InterPro" id="IPR012337">
    <property type="entry name" value="RNaseH-like_sf"/>
</dbReference>
<dbReference type="SUPFAM" id="SSF53098">
    <property type="entry name" value="Ribonuclease H-like"/>
    <property type="match status" value="1"/>
</dbReference>
<accession>A0ABQ5A5M4</accession>
<proteinExistence type="predicted"/>
<dbReference type="Pfam" id="PF17919">
    <property type="entry name" value="RT_RNaseH_2"/>
    <property type="match status" value="1"/>
</dbReference>
<dbReference type="InterPro" id="IPR043502">
    <property type="entry name" value="DNA/RNA_pol_sf"/>
</dbReference>
<feature type="compositionally biased region" description="Basic and acidic residues" evidence="1">
    <location>
        <begin position="245"/>
        <end position="281"/>
    </location>
</feature>
<feature type="compositionally biased region" description="Basic and acidic residues" evidence="1">
    <location>
        <begin position="15"/>
        <end position="25"/>
    </location>
</feature>
<evidence type="ECO:0000259" key="2">
    <source>
        <dbReference type="PROSITE" id="PS50013"/>
    </source>
</evidence>
<reference evidence="4" key="1">
    <citation type="journal article" date="2022" name="Int. J. Mol. Sci.">
        <title>Draft Genome of Tanacetum Coccineum: Genomic Comparison of Closely Related Tanacetum-Family Plants.</title>
        <authorList>
            <person name="Yamashiro T."/>
            <person name="Shiraishi A."/>
            <person name="Nakayama K."/>
            <person name="Satake H."/>
        </authorList>
    </citation>
    <scope>NUCLEOTIDE SEQUENCE</scope>
</reference>
<dbReference type="EMBL" id="BQNB010012003">
    <property type="protein sequence ID" value="GJS97949.1"/>
    <property type="molecule type" value="Genomic_DNA"/>
</dbReference>
<feature type="compositionally biased region" description="Polar residues" evidence="1">
    <location>
        <begin position="1"/>
        <end position="10"/>
    </location>
</feature>
<dbReference type="Pfam" id="PF24626">
    <property type="entry name" value="SH3_Tf2-1"/>
    <property type="match status" value="1"/>
</dbReference>
<feature type="region of interest" description="Disordered" evidence="1">
    <location>
        <begin position="245"/>
        <end position="282"/>
    </location>
</feature>
<dbReference type="InterPro" id="IPR016197">
    <property type="entry name" value="Chromo-like_dom_sf"/>
</dbReference>
<dbReference type="SUPFAM" id="SSF54160">
    <property type="entry name" value="Chromo domain-like"/>
    <property type="match status" value="1"/>
</dbReference>
<reference evidence="4" key="2">
    <citation type="submission" date="2022-01" db="EMBL/GenBank/DDBJ databases">
        <authorList>
            <person name="Yamashiro T."/>
            <person name="Shiraishi A."/>
            <person name="Satake H."/>
            <person name="Nakayama K."/>
        </authorList>
    </citation>
    <scope>NUCLEOTIDE SEQUENCE</scope>
</reference>
<dbReference type="InterPro" id="IPR021109">
    <property type="entry name" value="Peptidase_aspartic_dom_sf"/>
</dbReference>
<dbReference type="Gene3D" id="2.40.70.10">
    <property type="entry name" value="Acid Proteases"/>
    <property type="match status" value="1"/>
</dbReference>
<keyword evidence="5" id="KW-1185">Reference proteome</keyword>
<dbReference type="SUPFAM" id="SSF56672">
    <property type="entry name" value="DNA/RNA polymerases"/>
    <property type="match status" value="1"/>
</dbReference>
<dbReference type="PROSITE" id="PS50013">
    <property type="entry name" value="CHROMO_2"/>
    <property type="match status" value="1"/>
</dbReference>
<dbReference type="InterPro" id="IPR000953">
    <property type="entry name" value="Chromo/chromo_shadow_dom"/>
</dbReference>
<dbReference type="InterPro" id="IPR041577">
    <property type="entry name" value="RT_RNaseH_2"/>
</dbReference>
<gene>
    <name evidence="4" type="ORF">Tco_0819119</name>
</gene>
<dbReference type="InterPro" id="IPR001584">
    <property type="entry name" value="Integrase_cat-core"/>
</dbReference>
<feature type="compositionally biased region" description="Acidic residues" evidence="1">
    <location>
        <begin position="315"/>
        <end position="324"/>
    </location>
</feature>
<dbReference type="PANTHER" id="PTHR35046:SF26">
    <property type="entry name" value="RNA-DIRECTED DNA POLYMERASE"/>
    <property type="match status" value="1"/>
</dbReference>
<dbReference type="Pfam" id="PF00385">
    <property type="entry name" value="Chromo"/>
    <property type="match status" value="1"/>
</dbReference>
<evidence type="ECO:0000313" key="4">
    <source>
        <dbReference type="EMBL" id="GJS97949.1"/>
    </source>
</evidence>
<name>A0ABQ5A5M4_9ASTR</name>
<dbReference type="InterPro" id="IPR056924">
    <property type="entry name" value="SH3_Tf2-1"/>
</dbReference>
<dbReference type="CDD" id="cd00303">
    <property type="entry name" value="retropepsin_like"/>
    <property type="match status" value="1"/>
</dbReference>
<dbReference type="InterPro" id="IPR023780">
    <property type="entry name" value="Chromo_domain"/>
</dbReference>
<dbReference type="InterPro" id="IPR036397">
    <property type="entry name" value="RNaseH_sf"/>
</dbReference>
<feature type="region of interest" description="Disordered" evidence="1">
    <location>
        <begin position="304"/>
        <end position="324"/>
    </location>
</feature>
<dbReference type="SUPFAM" id="SSF50630">
    <property type="entry name" value="Acid proteases"/>
    <property type="match status" value="1"/>
</dbReference>
<evidence type="ECO:0000313" key="5">
    <source>
        <dbReference type="Proteomes" id="UP001151760"/>
    </source>
</evidence>
<feature type="region of interest" description="Disordered" evidence="1">
    <location>
        <begin position="1"/>
        <end position="38"/>
    </location>
</feature>
<organism evidence="4 5">
    <name type="scientific">Tanacetum coccineum</name>
    <dbReference type="NCBI Taxonomy" id="301880"/>
    <lineage>
        <taxon>Eukaryota</taxon>
        <taxon>Viridiplantae</taxon>
        <taxon>Streptophyta</taxon>
        <taxon>Embryophyta</taxon>
        <taxon>Tracheophyta</taxon>
        <taxon>Spermatophyta</taxon>
        <taxon>Magnoliopsida</taxon>
        <taxon>eudicotyledons</taxon>
        <taxon>Gunneridae</taxon>
        <taxon>Pentapetalae</taxon>
        <taxon>asterids</taxon>
        <taxon>campanulids</taxon>
        <taxon>Asterales</taxon>
        <taxon>Asteraceae</taxon>
        <taxon>Asteroideae</taxon>
        <taxon>Anthemideae</taxon>
        <taxon>Anthemidinae</taxon>
        <taxon>Tanacetum</taxon>
    </lineage>
</organism>
<feature type="domain" description="Integrase catalytic" evidence="3">
    <location>
        <begin position="805"/>
        <end position="973"/>
    </location>
</feature>
<feature type="domain" description="Chromo" evidence="2">
    <location>
        <begin position="1031"/>
        <end position="1094"/>
    </location>
</feature>
<dbReference type="PANTHER" id="PTHR35046">
    <property type="entry name" value="ZINC KNUCKLE (CCHC-TYPE) FAMILY PROTEIN"/>
    <property type="match status" value="1"/>
</dbReference>
<sequence length="1094" mass="123774">MKQEKNTASGSVVVDENRGCDDTRQQPKKRGTSKDVVASLDQREAGVETSMAGLKTQVEGLEGLDFDFTSMMEDFGVALNTLNGDLKREIHDLRDVFMGEITKIREDFGEEVSTLHQVIEELQADMALCKRSLASGGDNTNHGPKLDIPKPSPFVGKREARAVDDFLWEMEQYLEGVNVVDDASKIKMATRYLKDTETLWWRRRYGDIERGWAKTELERRGVQDLSTAIAYAKALIDFSTRRESSKLKDRKVNHEKGRGEKNAQPKVDHTRKPPTGKDKNLKKSYKSDGCFICDGPHRAQDCPKKASLNGMSAHEDEDASDGESMDSMRILNAIKAKTKVSKVVGKSLQYVEATINDVKVRALVDFGATYNFVTVDEAERLGITATKGSGTIKAVNSPAKPIQGVAKDVRAKIGEWEGTIDFSVVLMDDFKVVLGLEFLNKTCMVSTERYAKSGAKSLSAMQFKKGFNKSEPYYLAVTRLEADEGSSKVEVPKVIEQGFQTPAKAPLPKCQQPSWKSYAKQLMEVMDAVMTRCEGVGLGEARVGREGEGRVWGSEAVEGWCCRAIFDTRKDPYGAPGAISKDRVLGTQNQGRKIDDGRCEDKGYQRVGATNQSYEIEIFSWLGELLPQVYHGILGYSIPFDGPIEEEKSLDMGRRVSTAFESLKKAVMEEPVLRLPDVTMPFELHTDASDFTIGGVQMQDKHSMAFESRKLNEMERKYTVFVIKTDNIGTSYFQTQKKLSPKQAHWQDFLAEFDYQLKYKSGKADVVADALSRKLWRKTGGPGDFGSRETCYSPREIGFTCLSEATLGPWESVSMDFITCLPKSEGGGSIIVVVDRFSKYETFVAAPPDVTTDDMAKLFFKNMVKYWGVPHVIVSDRDLRFTGRFWTELFKIMGTNLNFSTSFHPQTDEQMERVNALLELYLRHYPDRLQKDEGMHEQADLAQASFDKEAKKMNKWADERRRHVEFERYEEPFPVIGRVGKVSYRVQLPPKLKIHPVFHVSFLKPYHGYEEDPERGVSKRAPTAVVTSYNREVEEILSDHTIRRRGVPSYKEYLIKWRDLPDSEESWEAKDLWWKFADGIRSYHEDGTTRTSRA</sequence>
<dbReference type="Gene3D" id="3.30.420.10">
    <property type="entry name" value="Ribonuclease H-like superfamily/Ribonuclease H"/>
    <property type="match status" value="1"/>
</dbReference>